<dbReference type="AlphaFoldDB" id="A0A2W5PXR6"/>
<dbReference type="PANTHER" id="PTHR43252:SF7">
    <property type="entry name" value="TRANSCRIPTIONAL REGULATOR YQJI"/>
    <property type="match status" value="1"/>
</dbReference>
<dbReference type="InterPro" id="IPR005149">
    <property type="entry name" value="Tscrpt_reg_PadR_N"/>
</dbReference>
<dbReference type="Gene3D" id="1.10.10.10">
    <property type="entry name" value="Winged helix-like DNA-binding domain superfamily/Winged helix DNA-binding domain"/>
    <property type="match status" value="1"/>
</dbReference>
<organism evidence="2 3">
    <name type="scientific">Rhodovulum sulfidophilum</name>
    <name type="common">Rhodobacter sulfidophilus</name>
    <dbReference type="NCBI Taxonomy" id="35806"/>
    <lineage>
        <taxon>Bacteria</taxon>
        <taxon>Pseudomonadati</taxon>
        <taxon>Pseudomonadota</taxon>
        <taxon>Alphaproteobacteria</taxon>
        <taxon>Rhodobacterales</taxon>
        <taxon>Paracoccaceae</taxon>
        <taxon>Rhodovulum</taxon>
    </lineage>
</organism>
<evidence type="ECO:0000313" key="2">
    <source>
        <dbReference type="EMBL" id="PZQ47263.1"/>
    </source>
</evidence>
<feature type="domain" description="Transcription regulator PadR N-terminal" evidence="1">
    <location>
        <begin position="35"/>
        <end position="103"/>
    </location>
</feature>
<dbReference type="InterPro" id="IPR014543">
    <property type="entry name" value="UCP028291"/>
</dbReference>
<reference evidence="2 3" key="1">
    <citation type="submission" date="2017-08" db="EMBL/GenBank/DDBJ databases">
        <title>Infants hospitalized years apart are colonized by the same room-sourced microbial strains.</title>
        <authorList>
            <person name="Brooks B."/>
            <person name="Olm M.R."/>
            <person name="Firek B.A."/>
            <person name="Baker R."/>
            <person name="Thomas B.C."/>
            <person name="Morowitz M.J."/>
            <person name="Banfield J.F."/>
        </authorList>
    </citation>
    <scope>NUCLEOTIDE SEQUENCE [LARGE SCALE GENOMIC DNA]</scope>
    <source>
        <strain evidence="2">S2_005_002_R2_34</strain>
    </source>
</reference>
<dbReference type="EMBL" id="QFPW01000017">
    <property type="protein sequence ID" value="PZQ47263.1"/>
    <property type="molecule type" value="Genomic_DNA"/>
</dbReference>
<name>A0A2W5PXR6_RHOSU</name>
<sequence length="280" mass="29877">MRHTRDEGGRERCADRAEAGRGRRPFDYGALRLIVLGMIAEAPRHGYELIKAIAGRMDGAYSPSPGAIYPTLAWLEDMGFVVPEAEGGRKRYRITPEGATLLAANKAALAGIEARMRGQKGRRDAPEPVARAMDELKQALRSRIARGPVATSEAERIAAVLRAATQQMESIMTTQTPAANSLKSVATVATPKAAGYAAQLAKHFAHKIPARFEDGAGEITFPAGTCQLAAADGILTMTVAGATPEATAQLEDVVARHLLRFAFREELAIDWHPAGDAPAA</sequence>
<dbReference type="SUPFAM" id="SSF46785">
    <property type="entry name" value="Winged helix' DNA-binding domain"/>
    <property type="match status" value="1"/>
</dbReference>
<proteinExistence type="predicted"/>
<dbReference type="PANTHER" id="PTHR43252">
    <property type="entry name" value="TRANSCRIPTIONAL REGULATOR YQJI"/>
    <property type="match status" value="1"/>
</dbReference>
<evidence type="ECO:0000259" key="1">
    <source>
        <dbReference type="Pfam" id="PF03551"/>
    </source>
</evidence>
<gene>
    <name evidence="2" type="ORF">DI556_17455</name>
</gene>
<dbReference type="Proteomes" id="UP000249185">
    <property type="component" value="Unassembled WGS sequence"/>
</dbReference>
<dbReference type="Pfam" id="PF03551">
    <property type="entry name" value="PadR"/>
    <property type="match status" value="1"/>
</dbReference>
<protein>
    <submittedName>
        <fullName evidence="2">DUF2218 domain-containing protein</fullName>
    </submittedName>
</protein>
<dbReference type="InterPro" id="IPR036390">
    <property type="entry name" value="WH_DNA-bd_sf"/>
</dbReference>
<comment type="caution">
    <text evidence="2">The sequence shown here is derived from an EMBL/GenBank/DDBJ whole genome shotgun (WGS) entry which is preliminary data.</text>
</comment>
<dbReference type="Gene3D" id="3.30.310.50">
    <property type="entry name" value="Alpha-D-phosphohexomutase, C-terminal domain"/>
    <property type="match status" value="1"/>
</dbReference>
<accession>A0A2W5PXR6</accession>
<evidence type="ECO:0000313" key="3">
    <source>
        <dbReference type="Proteomes" id="UP000249185"/>
    </source>
</evidence>
<dbReference type="InterPro" id="IPR036388">
    <property type="entry name" value="WH-like_DNA-bd_sf"/>
</dbReference>
<dbReference type="Pfam" id="PF09981">
    <property type="entry name" value="DUF2218"/>
    <property type="match status" value="1"/>
</dbReference>